<proteinExistence type="predicted"/>
<dbReference type="SUPFAM" id="SSF53474">
    <property type="entry name" value="alpha/beta-Hydrolases"/>
    <property type="match status" value="1"/>
</dbReference>
<sequence>MRVSLQVGLLRRFYYSQSLSTHRFTKGKTEGINGVQTYVAFPPTGKEYDKTIYHRIDSPKGRLKGSMVSRLTSHFPRPGYKEYDKTKAILYLTDVFGIQLANNRLLVDDFAKNGFQTYAPDLLNGDPIVTMDGSFDRETWSFRHGPEQTRPTLDKAIAGLKERGVKEFAAVGYCFGARYVFDLAFDKEIKVAAVAHPSRLKVPEDLERMKTTGIPLLINSCEVDKQYPIESQKIGDDILGGGKMEAGAYKRVYFAGCVHGFAVRGDLSNPQIKAAKEQAFANTVEWFWKFL</sequence>
<comment type="caution">
    <text evidence="2">The sequence shown here is derived from an EMBL/GenBank/DDBJ whole genome shotgun (WGS) entry which is preliminary data.</text>
</comment>
<protein>
    <submittedName>
        <fullName evidence="2">Alpha/beta-hydrolase</fullName>
    </submittedName>
</protein>
<evidence type="ECO:0000313" key="3">
    <source>
        <dbReference type="Proteomes" id="UP000757232"/>
    </source>
</evidence>
<dbReference type="Pfam" id="PF01738">
    <property type="entry name" value="DLH"/>
    <property type="match status" value="1"/>
</dbReference>
<dbReference type="OrthoDB" id="17560at2759"/>
<dbReference type="InterPro" id="IPR002925">
    <property type="entry name" value="Dienelactn_hydro"/>
</dbReference>
<organism evidence="2 3">
    <name type="scientific">Sanghuangporus baumii</name>
    <name type="common">Phellinus baumii</name>
    <dbReference type="NCBI Taxonomy" id="108892"/>
    <lineage>
        <taxon>Eukaryota</taxon>
        <taxon>Fungi</taxon>
        <taxon>Dikarya</taxon>
        <taxon>Basidiomycota</taxon>
        <taxon>Agaricomycotina</taxon>
        <taxon>Agaricomycetes</taxon>
        <taxon>Hymenochaetales</taxon>
        <taxon>Hymenochaetaceae</taxon>
        <taxon>Sanghuangporus</taxon>
    </lineage>
</organism>
<reference evidence="2" key="1">
    <citation type="submission" date="2016-06" db="EMBL/GenBank/DDBJ databases">
        <title>Draft Genome sequence of the fungus Inonotus baumii.</title>
        <authorList>
            <person name="Zhu H."/>
            <person name="Lin W."/>
        </authorList>
    </citation>
    <scope>NUCLEOTIDE SEQUENCE</scope>
    <source>
        <strain evidence="2">821</strain>
    </source>
</reference>
<dbReference type="PANTHER" id="PTHR17630">
    <property type="entry name" value="DIENELACTONE HYDROLASE"/>
    <property type="match status" value="1"/>
</dbReference>
<dbReference type="GO" id="GO:0016787">
    <property type="term" value="F:hydrolase activity"/>
    <property type="evidence" value="ECO:0007669"/>
    <property type="project" value="InterPro"/>
</dbReference>
<name>A0A9Q5HSY3_SANBA</name>
<keyword evidence="3" id="KW-1185">Reference proteome</keyword>
<dbReference type="AlphaFoldDB" id="A0A9Q5HSY3"/>
<dbReference type="Gene3D" id="3.40.50.1820">
    <property type="entry name" value="alpha/beta hydrolase"/>
    <property type="match status" value="1"/>
</dbReference>
<dbReference type="InterPro" id="IPR029058">
    <property type="entry name" value="AB_hydrolase_fold"/>
</dbReference>
<dbReference type="Proteomes" id="UP000757232">
    <property type="component" value="Unassembled WGS sequence"/>
</dbReference>
<dbReference type="EMBL" id="LNZH02000209">
    <property type="protein sequence ID" value="OCB85422.1"/>
    <property type="molecule type" value="Genomic_DNA"/>
</dbReference>
<accession>A0A9Q5HSY3</accession>
<dbReference type="PANTHER" id="PTHR17630:SF44">
    <property type="entry name" value="PROTEIN AIM2"/>
    <property type="match status" value="1"/>
</dbReference>
<evidence type="ECO:0000313" key="2">
    <source>
        <dbReference type="EMBL" id="OCB85422.1"/>
    </source>
</evidence>
<gene>
    <name evidence="2" type="ORF">A7U60_g7431</name>
</gene>
<evidence type="ECO:0000259" key="1">
    <source>
        <dbReference type="Pfam" id="PF01738"/>
    </source>
</evidence>
<feature type="domain" description="Dienelactone hydrolase" evidence="1">
    <location>
        <begin position="85"/>
        <end position="290"/>
    </location>
</feature>